<reference evidence="10 11" key="1">
    <citation type="submission" date="2015-07" db="EMBL/GenBank/DDBJ databases">
        <title>Draft genome sequence of a diazotrophic, plant growth-promoting rhizobacterium of the Pseudomonas syringae complex.</title>
        <authorList>
            <person name="Patten C.L."/>
            <person name="Jeong H."/>
        </authorList>
    </citation>
    <scope>NUCLEOTIDE SEQUENCE [LARGE SCALE GENOMIC DNA]</scope>
    <source>
        <strain evidence="10 11">GR12-2</strain>
    </source>
</reference>
<proteinExistence type="inferred from homology"/>
<keyword evidence="4 8" id="KW-0472">Membrane</keyword>
<evidence type="ECO:0000256" key="2">
    <source>
        <dbReference type="ARBA" id="ARBA00022452"/>
    </source>
</evidence>
<keyword evidence="6" id="KW-0998">Cell outer membrane</keyword>
<evidence type="ECO:0000256" key="3">
    <source>
        <dbReference type="ARBA" id="ARBA00022692"/>
    </source>
</evidence>
<evidence type="ECO:0000313" key="10">
    <source>
        <dbReference type="EMBL" id="OCR27078.1"/>
    </source>
</evidence>
<dbReference type="GO" id="GO:0015562">
    <property type="term" value="F:efflux transmembrane transporter activity"/>
    <property type="evidence" value="ECO:0007669"/>
    <property type="project" value="InterPro"/>
</dbReference>
<dbReference type="PANTHER" id="PTHR30203:SF33">
    <property type="entry name" value="BLR4455 PROTEIN"/>
    <property type="match status" value="1"/>
</dbReference>
<evidence type="ECO:0000256" key="5">
    <source>
        <dbReference type="ARBA" id="ARBA00023139"/>
    </source>
</evidence>
<sequence length="490" mass="52734">MNFASIKHWAGVSLATSALLSLSACYSLAPDYSVPDDQTLTPYKEQNLTPPAGWKTAQPADQMPRGQWWQVFGDPLLNDLENQALSANQNLKQAAARVQEARAYHQGVESRRLPSLDAGFGPSRERDSHSSTDGAQPATTYWRAQMNVAYEADLFGRVSDAIKASGAEAEQSAALYQSVLLALQADVAVNYYQLRSLDAQIKVYDDTLKLRNDALAFARSRSESGQDSQLDLMRAQTELASTQADSLALSRARAVSEHSLAVLLGQPPASFNFAAKPIEALALQIPVGIPSALLERRPDIAAAERAMAAANARIGVAKAAYFPSLSLTGTAGYEGNTLSELFQGSSKALLLGPLTGTMLHLPLFDGGKRKADLENARAAYQEQVAHYRQTVLNALLEVEDNLAGVRLLEQQTQAETQAVNASMGASRITQAQYHEGARDYLSVLDADRSTLQAQRSLAGLYGEQSIATVRLIRALGGGWGKATSEVPVTQ</sequence>
<dbReference type="EMBL" id="LGSI01000002">
    <property type="protein sequence ID" value="OCR27078.1"/>
    <property type="molecule type" value="Genomic_DNA"/>
</dbReference>
<keyword evidence="2 8" id="KW-1134">Transmembrane beta strand</keyword>
<keyword evidence="7 8" id="KW-0449">Lipoprotein</keyword>
<gene>
    <name evidence="10" type="ORF">AFK24_00355</name>
</gene>
<dbReference type="NCBIfam" id="TIGR01845">
    <property type="entry name" value="outer_NodT"/>
    <property type="match status" value="1"/>
</dbReference>
<dbReference type="SUPFAM" id="SSF56954">
    <property type="entry name" value="Outer membrane efflux proteins (OEP)"/>
    <property type="match status" value="1"/>
</dbReference>
<dbReference type="PATRIC" id="fig|317.243.peg.3282"/>
<name>A0A1C7ZET5_PSESX</name>
<accession>A0A1C7ZET5</accession>
<dbReference type="InterPro" id="IPR003423">
    <property type="entry name" value="OMP_efflux"/>
</dbReference>
<keyword evidence="8" id="KW-0732">Signal</keyword>
<dbReference type="Gene3D" id="1.20.1600.10">
    <property type="entry name" value="Outer membrane efflux proteins (OEP)"/>
    <property type="match status" value="1"/>
</dbReference>
<evidence type="ECO:0000313" key="11">
    <source>
        <dbReference type="Proteomes" id="UP000093104"/>
    </source>
</evidence>
<dbReference type="InterPro" id="IPR010131">
    <property type="entry name" value="MdtP/NodT-like"/>
</dbReference>
<feature type="chain" id="PRO_5008811031" evidence="8">
    <location>
        <begin position="30"/>
        <end position="490"/>
    </location>
</feature>
<evidence type="ECO:0000256" key="1">
    <source>
        <dbReference type="ARBA" id="ARBA00007613"/>
    </source>
</evidence>
<dbReference type="AlphaFoldDB" id="A0A1C7ZET5"/>
<dbReference type="GO" id="GO:0009279">
    <property type="term" value="C:cell outer membrane"/>
    <property type="evidence" value="ECO:0007669"/>
    <property type="project" value="UniProtKB-SubCell"/>
</dbReference>
<feature type="compositionally biased region" description="Basic and acidic residues" evidence="9">
    <location>
        <begin position="105"/>
        <end position="114"/>
    </location>
</feature>
<dbReference type="PANTHER" id="PTHR30203">
    <property type="entry name" value="OUTER MEMBRANE CATION EFFLUX PROTEIN"/>
    <property type="match status" value="1"/>
</dbReference>
<comment type="subcellular location">
    <subcellularLocation>
        <location evidence="8">Cell outer membrane</location>
        <topology evidence="8">Lipid-anchor</topology>
    </subcellularLocation>
</comment>
<dbReference type="Gene3D" id="2.20.200.10">
    <property type="entry name" value="Outer membrane efflux proteins (OEP)"/>
    <property type="match status" value="1"/>
</dbReference>
<evidence type="ECO:0000256" key="4">
    <source>
        <dbReference type="ARBA" id="ARBA00023136"/>
    </source>
</evidence>
<protein>
    <submittedName>
        <fullName evidence="10">RND transporter</fullName>
    </submittedName>
</protein>
<evidence type="ECO:0000256" key="7">
    <source>
        <dbReference type="ARBA" id="ARBA00023288"/>
    </source>
</evidence>
<evidence type="ECO:0000256" key="9">
    <source>
        <dbReference type="SAM" id="MobiDB-lite"/>
    </source>
</evidence>
<comment type="similarity">
    <text evidence="1 8">Belongs to the outer membrane factor (OMF) (TC 1.B.17) family.</text>
</comment>
<evidence type="ECO:0000256" key="6">
    <source>
        <dbReference type="ARBA" id="ARBA00023237"/>
    </source>
</evidence>
<comment type="caution">
    <text evidence="10">The sequence shown here is derived from an EMBL/GenBank/DDBJ whole genome shotgun (WGS) entry which is preliminary data.</text>
</comment>
<feature type="signal peptide" evidence="8">
    <location>
        <begin position="1"/>
        <end position="29"/>
    </location>
</feature>
<keyword evidence="5 8" id="KW-0564">Palmitate</keyword>
<dbReference type="Proteomes" id="UP000093104">
    <property type="component" value="Unassembled WGS sequence"/>
</dbReference>
<dbReference type="Pfam" id="PF02321">
    <property type="entry name" value="OEP"/>
    <property type="match status" value="2"/>
</dbReference>
<evidence type="ECO:0000256" key="8">
    <source>
        <dbReference type="RuleBase" id="RU362097"/>
    </source>
</evidence>
<dbReference type="PROSITE" id="PS51257">
    <property type="entry name" value="PROKAR_LIPOPROTEIN"/>
    <property type="match status" value="1"/>
</dbReference>
<keyword evidence="3 8" id="KW-0812">Transmembrane</keyword>
<feature type="region of interest" description="Disordered" evidence="9">
    <location>
        <begin position="105"/>
        <end position="138"/>
    </location>
</feature>
<organism evidence="10 11">
    <name type="scientific">Pseudomonas syringae</name>
    <dbReference type="NCBI Taxonomy" id="317"/>
    <lineage>
        <taxon>Bacteria</taxon>
        <taxon>Pseudomonadati</taxon>
        <taxon>Pseudomonadota</taxon>
        <taxon>Gammaproteobacteria</taxon>
        <taxon>Pseudomonadales</taxon>
        <taxon>Pseudomonadaceae</taxon>
        <taxon>Pseudomonas</taxon>
    </lineage>
</organism>
<dbReference type="OrthoDB" id="9770517at2"/>
<dbReference type="RefSeq" id="WP_065831349.1">
    <property type="nucleotide sequence ID" value="NZ_LGSI01000002.1"/>
</dbReference>